<organism evidence="3">
    <name type="scientific">Physcomitrium patens</name>
    <name type="common">Spreading-leaved earth moss</name>
    <name type="synonym">Physcomitrella patens</name>
    <dbReference type="NCBI Taxonomy" id="3218"/>
    <lineage>
        <taxon>Eukaryota</taxon>
        <taxon>Viridiplantae</taxon>
        <taxon>Streptophyta</taxon>
        <taxon>Embryophyta</taxon>
        <taxon>Bryophyta</taxon>
        <taxon>Bryophytina</taxon>
        <taxon>Bryopsida</taxon>
        <taxon>Funariidae</taxon>
        <taxon>Funariales</taxon>
        <taxon>Funariaceae</taxon>
        <taxon>Physcomitrium</taxon>
    </lineage>
</organism>
<feature type="signal peptide" evidence="2">
    <location>
        <begin position="1"/>
        <end position="25"/>
    </location>
</feature>
<accession>A0A2K1KW77</accession>
<feature type="region of interest" description="Disordered" evidence="1">
    <location>
        <begin position="367"/>
        <end position="386"/>
    </location>
</feature>
<feature type="compositionally biased region" description="Pro residues" evidence="1">
    <location>
        <begin position="368"/>
        <end position="379"/>
    </location>
</feature>
<dbReference type="EnsemblPlants" id="Pp3c3_27000V3.3">
    <property type="protein sequence ID" value="Pp3c3_27000V3.3"/>
    <property type="gene ID" value="Pp3c3_27000"/>
</dbReference>
<dbReference type="Gramene" id="Pp3c3_27000V3.2">
    <property type="protein sequence ID" value="Pp3c3_27000V3.2"/>
    <property type="gene ID" value="Pp3c3_27000"/>
</dbReference>
<evidence type="ECO:0000313" key="4">
    <source>
        <dbReference type="EnsemblPlants" id="Pp3c3_27000V3.1"/>
    </source>
</evidence>
<dbReference type="SUPFAM" id="SSF51695">
    <property type="entry name" value="PLC-like phosphodiesterases"/>
    <property type="match status" value="1"/>
</dbReference>
<dbReference type="EnsemblPlants" id="Pp3c3_27000V3.2">
    <property type="protein sequence ID" value="Pp3c3_27000V3.2"/>
    <property type="gene ID" value="Pp3c3_27000"/>
</dbReference>
<proteinExistence type="predicted"/>
<evidence type="ECO:0000256" key="2">
    <source>
        <dbReference type="SAM" id="SignalP"/>
    </source>
</evidence>
<dbReference type="Gramene" id="Pp3c3_27000V3.1">
    <property type="protein sequence ID" value="Pp3c3_27000V3.1"/>
    <property type="gene ID" value="Pp3c3_27000"/>
</dbReference>
<dbReference type="OMA" id="QQGSVVH"/>
<dbReference type="PANTHER" id="PTHR13593:SF140">
    <property type="entry name" value="PLC-LIKE PHOSPHODIESTERASE"/>
    <property type="match status" value="1"/>
</dbReference>
<protein>
    <recommendedName>
        <fullName evidence="6">Phosphatidylinositol-specific phospholipase C X domain-containing protein</fullName>
    </recommendedName>
</protein>
<dbReference type="EMBL" id="ABEU02000003">
    <property type="protein sequence ID" value="PNR58031.1"/>
    <property type="molecule type" value="Genomic_DNA"/>
</dbReference>
<dbReference type="AlphaFoldDB" id="A0A2K1KW77"/>
<evidence type="ECO:0000313" key="5">
    <source>
        <dbReference type="Proteomes" id="UP000006727"/>
    </source>
</evidence>
<reference evidence="4" key="3">
    <citation type="submission" date="2020-12" db="UniProtKB">
        <authorList>
            <consortium name="EnsemblPlants"/>
        </authorList>
    </citation>
    <scope>IDENTIFICATION</scope>
</reference>
<dbReference type="GO" id="GO:0006629">
    <property type="term" value="P:lipid metabolic process"/>
    <property type="evidence" value="ECO:0007669"/>
    <property type="project" value="InterPro"/>
</dbReference>
<feature type="chain" id="PRO_5043158374" description="Phosphatidylinositol-specific phospholipase C X domain-containing protein" evidence="2">
    <location>
        <begin position="26"/>
        <end position="409"/>
    </location>
</feature>
<dbReference type="InterPro" id="IPR017946">
    <property type="entry name" value="PLC-like_Pdiesterase_TIM-brl"/>
</dbReference>
<dbReference type="CDD" id="cd08588">
    <property type="entry name" value="PI-PLCc_At5g67130_like"/>
    <property type="match status" value="1"/>
</dbReference>
<dbReference type="PaxDb" id="3218-PP1S376_26V6.2"/>
<dbReference type="GO" id="GO:0008081">
    <property type="term" value="F:phosphoric diester hydrolase activity"/>
    <property type="evidence" value="ECO:0000318"/>
    <property type="project" value="GO_Central"/>
</dbReference>
<dbReference type="Gramene" id="Pp3c3_27000V3.3">
    <property type="protein sequence ID" value="Pp3c3_27000V3.3"/>
    <property type="gene ID" value="Pp3c3_27000"/>
</dbReference>
<dbReference type="InterPro" id="IPR051057">
    <property type="entry name" value="PI-PLC_domain"/>
</dbReference>
<dbReference type="Proteomes" id="UP000006727">
    <property type="component" value="Chromosome 3"/>
</dbReference>
<dbReference type="STRING" id="3218.A0A2K1KW77"/>
<evidence type="ECO:0000256" key="1">
    <source>
        <dbReference type="SAM" id="MobiDB-lite"/>
    </source>
</evidence>
<dbReference type="Gene3D" id="3.20.20.190">
    <property type="entry name" value="Phosphatidylinositol (PI) phosphodiesterase"/>
    <property type="match status" value="1"/>
</dbReference>
<dbReference type="Pfam" id="PF26178">
    <property type="entry name" value="PI-PLC_cat"/>
    <property type="match status" value="1"/>
</dbReference>
<evidence type="ECO:0008006" key="6">
    <source>
        <dbReference type="Google" id="ProtNLM"/>
    </source>
</evidence>
<gene>
    <name evidence="4" type="primary">LOC112279462</name>
    <name evidence="3" type="ORF">PHYPA_005026</name>
</gene>
<sequence>MSKVGVLLLVAVTTIVCLGSGNVHALGVASDPCTTDQDCGQGYYCFSCDGNPSVCTLDFASPVSSFAQNFSQPFNKYAWVTTHNSYAIVGEAPVLGVTIVSQKNQEDSITSQLSKGVRGLMLDIYELNGDIWLCHSVYQRCYDFTAFRPLNGTLTEIETFLAANPTEVVTIFFEDYVNTTNALTTAFQAAGLTKYLFPLAKMPKDGSDWPTLSTMIADNQRLLVFTSDKNKEASEGFAYQWNYVVENQYGTLNQSCLPRESSALLTDKMKTLFLQNYFPSNPNRTTACIDNSDNLSKALNVCHTAAGNRWANFLAVDFYQRSTSEGVFKGVNTLNGQLHCGCEDIRACEGSTGPGICSVVNASVASPRVPPPPGPPTTTSPPGQLSAGISSSPSVAFSALLAILLIFIW</sequence>
<dbReference type="OrthoDB" id="7984201at2759"/>
<name>A0A2K1KW77_PHYPA</name>
<keyword evidence="5" id="KW-1185">Reference proteome</keyword>
<reference evidence="3 5" key="2">
    <citation type="journal article" date="2018" name="Plant J.">
        <title>The Physcomitrella patens chromosome-scale assembly reveals moss genome structure and evolution.</title>
        <authorList>
            <person name="Lang D."/>
            <person name="Ullrich K.K."/>
            <person name="Murat F."/>
            <person name="Fuchs J."/>
            <person name="Jenkins J."/>
            <person name="Haas F.B."/>
            <person name="Piednoel M."/>
            <person name="Gundlach H."/>
            <person name="Van Bel M."/>
            <person name="Meyberg R."/>
            <person name="Vives C."/>
            <person name="Morata J."/>
            <person name="Symeonidi A."/>
            <person name="Hiss M."/>
            <person name="Muchero W."/>
            <person name="Kamisugi Y."/>
            <person name="Saleh O."/>
            <person name="Blanc G."/>
            <person name="Decker E.L."/>
            <person name="van Gessel N."/>
            <person name="Grimwood J."/>
            <person name="Hayes R.D."/>
            <person name="Graham S.W."/>
            <person name="Gunter L.E."/>
            <person name="McDaniel S.F."/>
            <person name="Hoernstein S.N.W."/>
            <person name="Larsson A."/>
            <person name="Li F.W."/>
            <person name="Perroud P.F."/>
            <person name="Phillips J."/>
            <person name="Ranjan P."/>
            <person name="Rokshar D.S."/>
            <person name="Rothfels C.J."/>
            <person name="Schneider L."/>
            <person name="Shu S."/>
            <person name="Stevenson D.W."/>
            <person name="Thummler F."/>
            <person name="Tillich M."/>
            <person name="Villarreal Aguilar J.C."/>
            <person name="Widiez T."/>
            <person name="Wong G.K."/>
            <person name="Wymore A."/>
            <person name="Zhang Y."/>
            <person name="Zimmer A.D."/>
            <person name="Quatrano R.S."/>
            <person name="Mayer K.F.X."/>
            <person name="Goodstein D."/>
            <person name="Casacuberta J.M."/>
            <person name="Vandepoele K."/>
            <person name="Reski R."/>
            <person name="Cuming A.C."/>
            <person name="Tuskan G.A."/>
            <person name="Maumus F."/>
            <person name="Salse J."/>
            <person name="Schmutz J."/>
            <person name="Rensing S.A."/>
        </authorList>
    </citation>
    <scope>NUCLEOTIDE SEQUENCE [LARGE SCALE GENOMIC DNA]</scope>
    <source>
        <strain evidence="4 5">cv. Gransden 2004</strain>
    </source>
</reference>
<dbReference type="PANTHER" id="PTHR13593">
    <property type="match status" value="1"/>
</dbReference>
<reference evidence="3 5" key="1">
    <citation type="journal article" date="2008" name="Science">
        <title>The Physcomitrella genome reveals evolutionary insights into the conquest of land by plants.</title>
        <authorList>
            <person name="Rensing S."/>
            <person name="Lang D."/>
            <person name="Zimmer A."/>
            <person name="Terry A."/>
            <person name="Salamov A."/>
            <person name="Shapiro H."/>
            <person name="Nishiyama T."/>
            <person name="Perroud P.-F."/>
            <person name="Lindquist E."/>
            <person name="Kamisugi Y."/>
            <person name="Tanahashi T."/>
            <person name="Sakakibara K."/>
            <person name="Fujita T."/>
            <person name="Oishi K."/>
            <person name="Shin-I T."/>
            <person name="Kuroki Y."/>
            <person name="Toyoda A."/>
            <person name="Suzuki Y."/>
            <person name="Hashimoto A."/>
            <person name="Yamaguchi K."/>
            <person name="Sugano A."/>
            <person name="Kohara Y."/>
            <person name="Fujiyama A."/>
            <person name="Anterola A."/>
            <person name="Aoki S."/>
            <person name="Ashton N."/>
            <person name="Barbazuk W.B."/>
            <person name="Barker E."/>
            <person name="Bennetzen J."/>
            <person name="Bezanilla M."/>
            <person name="Blankenship R."/>
            <person name="Cho S.H."/>
            <person name="Dutcher S."/>
            <person name="Estelle M."/>
            <person name="Fawcett J.A."/>
            <person name="Gundlach H."/>
            <person name="Hanada K."/>
            <person name="Heyl A."/>
            <person name="Hicks K.A."/>
            <person name="Hugh J."/>
            <person name="Lohr M."/>
            <person name="Mayer K."/>
            <person name="Melkozernov A."/>
            <person name="Murata T."/>
            <person name="Nelson D."/>
            <person name="Pils B."/>
            <person name="Prigge M."/>
            <person name="Reiss B."/>
            <person name="Renner T."/>
            <person name="Rombauts S."/>
            <person name="Rushton P."/>
            <person name="Sanderfoot A."/>
            <person name="Schween G."/>
            <person name="Shiu S.-H."/>
            <person name="Stueber K."/>
            <person name="Theodoulou F.L."/>
            <person name="Tu H."/>
            <person name="Van de Peer Y."/>
            <person name="Verrier P.J."/>
            <person name="Waters E."/>
            <person name="Wood A."/>
            <person name="Yang L."/>
            <person name="Cove D."/>
            <person name="Cuming A."/>
            <person name="Hasebe M."/>
            <person name="Lucas S."/>
            <person name="Mishler D.B."/>
            <person name="Reski R."/>
            <person name="Grigoriev I."/>
            <person name="Quatrano R.S."/>
            <person name="Boore J.L."/>
        </authorList>
    </citation>
    <scope>NUCLEOTIDE SEQUENCE [LARGE SCALE GENOMIC DNA]</scope>
    <source>
        <strain evidence="4 5">cv. Gransden 2004</strain>
    </source>
</reference>
<dbReference type="EnsemblPlants" id="Pp3c3_27000V3.1">
    <property type="protein sequence ID" value="Pp3c3_27000V3.1"/>
    <property type="gene ID" value="Pp3c3_27000"/>
</dbReference>
<keyword evidence="2" id="KW-0732">Signal</keyword>
<evidence type="ECO:0000313" key="3">
    <source>
        <dbReference type="EMBL" id="PNR58031.1"/>
    </source>
</evidence>
<dbReference type="PROSITE" id="PS50007">
    <property type="entry name" value="PIPLC_X_DOMAIN"/>
    <property type="match status" value="1"/>
</dbReference>